<protein>
    <submittedName>
        <fullName evidence="1">Uncharacterized protein</fullName>
    </submittedName>
</protein>
<accession>A0A8S5QFV3</accession>
<reference evidence="1" key="1">
    <citation type="journal article" date="2021" name="Proc. Natl. Acad. Sci. U.S.A.">
        <title>A Catalog of Tens of Thousands of Viruses from Human Metagenomes Reveals Hidden Associations with Chronic Diseases.</title>
        <authorList>
            <person name="Tisza M.J."/>
            <person name="Buck C.B."/>
        </authorList>
    </citation>
    <scope>NUCLEOTIDE SEQUENCE</scope>
    <source>
        <strain evidence="1">Ctn8H20</strain>
    </source>
</reference>
<dbReference type="EMBL" id="BK015645">
    <property type="protein sequence ID" value="DAE17755.1"/>
    <property type="molecule type" value="Genomic_DNA"/>
</dbReference>
<organism evidence="1">
    <name type="scientific">Myoviridae sp. ctn8H20</name>
    <dbReference type="NCBI Taxonomy" id="2825169"/>
    <lineage>
        <taxon>Viruses</taxon>
        <taxon>Duplodnaviria</taxon>
        <taxon>Heunggongvirae</taxon>
        <taxon>Uroviricota</taxon>
        <taxon>Caudoviricetes</taxon>
    </lineage>
</organism>
<sequence>MNEDSIIVALAAKAGYCVSGNFSELQRWIREQHHIHIDVQPQNFNSFYGYCPWEVYIQEIPDKEYCHKVMRSRCYETEELYVNDKIVKDWKTYEEAFKVGLIEALKFIITGENYQNNLSNQEVLKS</sequence>
<name>A0A8S5QFV3_9CAUD</name>
<evidence type="ECO:0000313" key="1">
    <source>
        <dbReference type="EMBL" id="DAE17755.1"/>
    </source>
</evidence>
<proteinExistence type="predicted"/>